<dbReference type="InterPro" id="IPR009081">
    <property type="entry name" value="PP-bd_ACP"/>
</dbReference>
<dbReference type="GeneID" id="68355551"/>
<dbReference type="SUPFAM" id="SSF47336">
    <property type="entry name" value="ACP-like"/>
    <property type="match status" value="1"/>
</dbReference>
<dbReference type="AlphaFoldDB" id="A0A9P8MW25"/>
<keyword evidence="2" id="KW-0597">Phosphoprotein</keyword>
<dbReference type="PROSITE" id="PS50075">
    <property type="entry name" value="CARRIER"/>
    <property type="match status" value="1"/>
</dbReference>
<dbReference type="PANTHER" id="PTHR45527">
    <property type="entry name" value="NONRIBOSOMAL PEPTIDE SYNTHETASE"/>
    <property type="match status" value="1"/>
</dbReference>
<dbReference type="InterPro" id="IPR000873">
    <property type="entry name" value="AMP-dep_synth/lig_dom"/>
</dbReference>
<keyword evidence="1" id="KW-0596">Phosphopantetheine</keyword>
<dbReference type="SMART" id="SM00823">
    <property type="entry name" value="PKS_PP"/>
    <property type="match status" value="1"/>
</dbReference>
<dbReference type="EMBL" id="JAIZPD010000006">
    <property type="protein sequence ID" value="KAH0962320.1"/>
    <property type="molecule type" value="Genomic_DNA"/>
</dbReference>
<dbReference type="Pfam" id="PF00501">
    <property type="entry name" value="AMP-binding"/>
    <property type="match status" value="1"/>
</dbReference>
<evidence type="ECO:0000256" key="3">
    <source>
        <dbReference type="ARBA" id="ARBA00022598"/>
    </source>
</evidence>
<dbReference type="InterPro" id="IPR045851">
    <property type="entry name" value="AMP-bd_C_sf"/>
</dbReference>
<evidence type="ECO:0000313" key="6">
    <source>
        <dbReference type="Proteomes" id="UP000824596"/>
    </source>
</evidence>
<gene>
    <name evidence="5" type="ORF">HRG_06422</name>
</gene>
<keyword evidence="3" id="KW-0436">Ligase</keyword>
<dbReference type="InterPro" id="IPR036736">
    <property type="entry name" value="ACP-like_sf"/>
</dbReference>
<dbReference type="GO" id="GO:0044550">
    <property type="term" value="P:secondary metabolite biosynthetic process"/>
    <property type="evidence" value="ECO:0007669"/>
    <property type="project" value="TreeGrafter"/>
</dbReference>
<dbReference type="GO" id="GO:0016874">
    <property type="term" value="F:ligase activity"/>
    <property type="evidence" value="ECO:0007669"/>
    <property type="project" value="UniProtKB-KW"/>
</dbReference>
<dbReference type="Gene3D" id="3.30.300.30">
    <property type="match status" value="1"/>
</dbReference>
<organism evidence="5 6">
    <name type="scientific">Hirsutella rhossiliensis</name>
    <dbReference type="NCBI Taxonomy" id="111463"/>
    <lineage>
        <taxon>Eukaryota</taxon>
        <taxon>Fungi</taxon>
        <taxon>Dikarya</taxon>
        <taxon>Ascomycota</taxon>
        <taxon>Pezizomycotina</taxon>
        <taxon>Sordariomycetes</taxon>
        <taxon>Hypocreomycetidae</taxon>
        <taxon>Hypocreales</taxon>
        <taxon>Ophiocordycipitaceae</taxon>
        <taxon>Hirsutella</taxon>
    </lineage>
</organism>
<dbReference type="FunFam" id="3.30.300.30:FF:000015">
    <property type="entry name" value="Nonribosomal peptide synthase SidD"/>
    <property type="match status" value="1"/>
</dbReference>
<dbReference type="FunFam" id="1.10.1200.10:FF:000005">
    <property type="entry name" value="Nonribosomal peptide synthetase 1"/>
    <property type="match status" value="1"/>
</dbReference>
<proteinExistence type="predicted"/>
<evidence type="ECO:0000259" key="4">
    <source>
        <dbReference type="PROSITE" id="PS50075"/>
    </source>
</evidence>
<evidence type="ECO:0000256" key="1">
    <source>
        <dbReference type="ARBA" id="ARBA00022450"/>
    </source>
</evidence>
<evidence type="ECO:0000256" key="2">
    <source>
        <dbReference type="ARBA" id="ARBA00022553"/>
    </source>
</evidence>
<dbReference type="Pfam" id="PF00550">
    <property type="entry name" value="PP-binding"/>
    <property type="match status" value="1"/>
</dbReference>
<dbReference type="InterPro" id="IPR020806">
    <property type="entry name" value="PKS_PP-bd"/>
</dbReference>
<dbReference type="GO" id="GO:0031177">
    <property type="term" value="F:phosphopantetheine binding"/>
    <property type="evidence" value="ECO:0007669"/>
    <property type="project" value="InterPro"/>
</dbReference>
<reference evidence="5" key="1">
    <citation type="submission" date="2021-09" db="EMBL/GenBank/DDBJ databases">
        <title>A high-quality genome of the endoparasitic fungus Hirsutella rhossiliensis with a comparison of Hirsutella genomes reveals transposable elements contributing to genome size variation.</title>
        <authorList>
            <person name="Lin R."/>
            <person name="Jiao Y."/>
            <person name="Sun X."/>
            <person name="Ling J."/>
            <person name="Xie B."/>
            <person name="Cheng X."/>
        </authorList>
    </citation>
    <scope>NUCLEOTIDE SEQUENCE</scope>
    <source>
        <strain evidence="5">HR02</strain>
    </source>
</reference>
<comment type="caution">
    <text evidence="5">The sequence shown here is derived from an EMBL/GenBank/DDBJ whole genome shotgun (WGS) entry which is preliminary data.</text>
</comment>
<dbReference type="GO" id="GO:0043041">
    <property type="term" value="P:amino acid activation for nonribosomal peptide biosynthetic process"/>
    <property type="evidence" value="ECO:0007669"/>
    <property type="project" value="TreeGrafter"/>
</dbReference>
<dbReference type="InterPro" id="IPR006162">
    <property type="entry name" value="Ppantetheine_attach_site"/>
</dbReference>
<dbReference type="SUPFAM" id="SSF56801">
    <property type="entry name" value="Acetyl-CoA synthetase-like"/>
    <property type="match status" value="2"/>
</dbReference>
<dbReference type="Gene3D" id="3.40.50.12780">
    <property type="entry name" value="N-terminal domain of ligase-like"/>
    <property type="match status" value="2"/>
</dbReference>
<dbReference type="RefSeq" id="XP_044719833.1">
    <property type="nucleotide sequence ID" value="XM_044864893.1"/>
</dbReference>
<accession>A0A9P8MW25</accession>
<dbReference type="Gene3D" id="1.10.1200.10">
    <property type="entry name" value="ACP-like"/>
    <property type="match status" value="1"/>
</dbReference>
<keyword evidence="6" id="KW-1185">Reference proteome</keyword>
<dbReference type="PANTHER" id="PTHR45527:SF1">
    <property type="entry name" value="FATTY ACID SYNTHASE"/>
    <property type="match status" value="1"/>
</dbReference>
<dbReference type="Proteomes" id="UP000824596">
    <property type="component" value="Unassembled WGS sequence"/>
</dbReference>
<dbReference type="InterPro" id="IPR042099">
    <property type="entry name" value="ANL_N_sf"/>
</dbReference>
<evidence type="ECO:0000313" key="5">
    <source>
        <dbReference type="EMBL" id="KAH0962320.1"/>
    </source>
</evidence>
<protein>
    <submittedName>
        <fullName evidence="5">AMP-binding enzyme domain-containing protein</fullName>
    </submittedName>
</protein>
<feature type="domain" description="Carrier" evidence="4">
    <location>
        <begin position="227"/>
        <end position="303"/>
    </location>
</feature>
<name>A0A9P8MW25_9HYPO</name>
<dbReference type="OrthoDB" id="5153761at2759"/>
<sequence>MFTSGSSGEPKGCVIEHRSYCTSAMANGPVIGLDRESRSLQFSSYSFAGAVVEMLMTLMHGGCVCVVAEEDRGTRFYKTGDLGVKASDESTEILGRRDTQVKLRGQRIEIGEIEHQARQAAPDIINVAVEMTELQGKGPGLIGFFVPRARPDMGATDAQTRTTIQTIRTRLEKVLPHYMVPSALIPIPSLPLKASGKVDRRRLREMGSALSAQQPTELPVAEELLRQPKTTDERRLRDLWAQVLKIEADAIGVHDSFFRLGGNSIAVMKLVAAARRAGTTIAVADVFQNPVLEAQARALTSVCKTPGREGLQSQAS</sequence>
<dbReference type="PROSITE" id="PS00012">
    <property type="entry name" value="PHOSPHOPANTETHEINE"/>
    <property type="match status" value="1"/>
</dbReference>
<dbReference type="GO" id="GO:0005737">
    <property type="term" value="C:cytoplasm"/>
    <property type="evidence" value="ECO:0007669"/>
    <property type="project" value="TreeGrafter"/>
</dbReference>